<feature type="compositionally biased region" description="Low complexity" evidence="1">
    <location>
        <begin position="73"/>
        <end position="82"/>
    </location>
</feature>
<dbReference type="EMBL" id="JAAVJD010000324">
    <property type="protein sequence ID" value="NJQ08507.1"/>
    <property type="molecule type" value="Genomic_DNA"/>
</dbReference>
<sequence length="121" mass="12858">MGIDGERLVLDYLSKVGDLAHSANIPSAERRQLVGRLRDEIGRQRSAVPGEERDADIKRILGGIGRPEEVVAAAGGAPEDAPWQAATAPPEDQPQGRARFGRFGRALTSRAAAGDRPEPAP</sequence>
<accession>A0A7X6D5E9</accession>
<evidence type="ECO:0000256" key="1">
    <source>
        <dbReference type="SAM" id="MobiDB-lite"/>
    </source>
</evidence>
<reference evidence="2 3" key="1">
    <citation type="submission" date="2020-03" db="EMBL/GenBank/DDBJ databases">
        <title>Draft genome of Streptomyces sp. ventii, isolated from the Axial Seamount in the Pacific Ocean, and resequencing of the two type strains Streptomyces lonarensis strain NCL 716 and Streptomyces bohaiensis strain 11A07.</title>
        <authorList>
            <person name="Loughran R.M."/>
            <person name="Pfannmuller K.M."/>
            <person name="Wasson B.J."/>
            <person name="Deadmond M.C."/>
            <person name="Paddock B.E."/>
            <person name="Koyack M.J."/>
            <person name="Gallegos D.A."/>
            <person name="Mitchell E.A."/>
            <person name="Ushijima B."/>
            <person name="Saw J.H."/>
            <person name="Mcphail K.L."/>
            <person name="Videau P."/>
        </authorList>
    </citation>
    <scope>NUCLEOTIDE SEQUENCE [LARGE SCALE GENOMIC DNA]</scope>
    <source>
        <strain evidence="2 3">NCL716</strain>
    </source>
</reference>
<feature type="non-terminal residue" evidence="2">
    <location>
        <position position="121"/>
    </location>
</feature>
<gene>
    <name evidence="2" type="ORF">HCN56_23755</name>
</gene>
<dbReference type="AlphaFoldDB" id="A0A7X6D5E9"/>
<dbReference type="Proteomes" id="UP000578686">
    <property type="component" value="Unassembled WGS sequence"/>
</dbReference>
<organism evidence="2 3">
    <name type="scientific">Streptomyces lonarensis</name>
    <dbReference type="NCBI Taxonomy" id="700599"/>
    <lineage>
        <taxon>Bacteria</taxon>
        <taxon>Bacillati</taxon>
        <taxon>Actinomycetota</taxon>
        <taxon>Actinomycetes</taxon>
        <taxon>Kitasatosporales</taxon>
        <taxon>Streptomycetaceae</taxon>
        <taxon>Streptomyces</taxon>
    </lineage>
</organism>
<keyword evidence="3" id="KW-1185">Reference proteome</keyword>
<evidence type="ECO:0000313" key="2">
    <source>
        <dbReference type="EMBL" id="NJQ08507.1"/>
    </source>
</evidence>
<comment type="caution">
    <text evidence="2">The sequence shown here is derived from an EMBL/GenBank/DDBJ whole genome shotgun (WGS) entry which is preliminary data.</text>
</comment>
<evidence type="ECO:0000313" key="3">
    <source>
        <dbReference type="Proteomes" id="UP000578686"/>
    </source>
</evidence>
<protein>
    <submittedName>
        <fullName evidence="2">Uncharacterized protein</fullName>
    </submittedName>
</protein>
<feature type="compositionally biased region" description="Low complexity" evidence="1">
    <location>
        <begin position="96"/>
        <end position="106"/>
    </location>
</feature>
<proteinExistence type="predicted"/>
<feature type="region of interest" description="Disordered" evidence="1">
    <location>
        <begin position="73"/>
        <end position="121"/>
    </location>
</feature>
<name>A0A7X6D5E9_9ACTN</name>